<dbReference type="Proteomes" id="UP000784294">
    <property type="component" value="Unassembled WGS sequence"/>
</dbReference>
<dbReference type="AlphaFoldDB" id="A0A3S5BP70"/>
<name>A0A3S5BP70_9PLAT</name>
<evidence type="ECO:0000313" key="2">
    <source>
        <dbReference type="Proteomes" id="UP000784294"/>
    </source>
</evidence>
<proteinExistence type="predicted"/>
<protein>
    <submittedName>
        <fullName evidence="1">Uncharacterized protein</fullName>
    </submittedName>
</protein>
<comment type="caution">
    <text evidence="1">The sequence shown here is derived from an EMBL/GenBank/DDBJ whole genome shotgun (WGS) entry which is preliminary data.</text>
</comment>
<reference evidence="1" key="1">
    <citation type="submission" date="2018-11" db="EMBL/GenBank/DDBJ databases">
        <authorList>
            <consortium name="Pathogen Informatics"/>
        </authorList>
    </citation>
    <scope>NUCLEOTIDE SEQUENCE</scope>
</reference>
<gene>
    <name evidence="1" type="ORF">PXEA_LOCUS5131</name>
</gene>
<accession>A0A3S5BP70</accession>
<keyword evidence="2" id="KW-1185">Reference proteome</keyword>
<dbReference type="EMBL" id="CAAALY010012538">
    <property type="protein sequence ID" value="VEL11691.1"/>
    <property type="molecule type" value="Genomic_DNA"/>
</dbReference>
<evidence type="ECO:0000313" key="1">
    <source>
        <dbReference type="EMBL" id="VEL11691.1"/>
    </source>
</evidence>
<sequence length="50" mass="5642">MQRIAIFTDDADYDAGERLGMYHVHGPTLEMIMHTMDSGKGAFLKVFLPI</sequence>
<organism evidence="1 2">
    <name type="scientific">Protopolystoma xenopodis</name>
    <dbReference type="NCBI Taxonomy" id="117903"/>
    <lineage>
        <taxon>Eukaryota</taxon>
        <taxon>Metazoa</taxon>
        <taxon>Spiralia</taxon>
        <taxon>Lophotrochozoa</taxon>
        <taxon>Platyhelminthes</taxon>
        <taxon>Monogenea</taxon>
        <taxon>Polyopisthocotylea</taxon>
        <taxon>Polystomatidea</taxon>
        <taxon>Polystomatidae</taxon>
        <taxon>Protopolystoma</taxon>
    </lineage>
</organism>